<dbReference type="Pfam" id="PF08241">
    <property type="entry name" value="Methyltransf_11"/>
    <property type="match status" value="1"/>
</dbReference>
<dbReference type="OrthoDB" id="65624at2"/>
<dbReference type="PANTHER" id="PTHR45036:SF1">
    <property type="entry name" value="METHYLTRANSFERASE LIKE 7A"/>
    <property type="match status" value="1"/>
</dbReference>
<evidence type="ECO:0000313" key="3">
    <source>
        <dbReference type="Proteomes" id="UP000032254"/>
    </source>
</evidence>
<dbReference type="PATRIC" id="fig|47853.6.peg.2459"/>
<dbReference type="Proteomes" id="UP000032254">
    <property type="component" value="Unassembled WGS sequence"/>
</dbReference>
<dbReference type="Gene3D" id="3.40.50.150">
    <property type="entry name" value="Vaccinia Virus protein VP39"/>
    <property type="match status" value="1"/>
</dbReference>
<keyword evidence="2" id="KW-0808">Transferase</keyword>
<dbReference type="InterPro" id="IPR013216">
    <property type="entry name" value="Methyltransf_11"/>
</dbReference>
<accession>A0A0D0X911</accession>
<gene>
    <name evidence="2" type="ORF">TK50_11605</name>
</gene>
<dbReference type="InterPro" id="IPR052356">
    <property type="entry name" value="Thiol_S-MT"/>
</dbReference>
<evidence type="ECO:0000313" key="2">
    <source>
        <dbReference type="EMBL" id="KIR65920.1"/>
    </source>
</evidence>
<dbReference type="RefSeq" id="WP_043962747.1">
    <property type="nucleotide sequence ID" value="NZ_JXSX01000001.1"/>
</dbReference>
<organism evidence="2 3">
    <name type="scientific">Micromonospora haikouensis</name>
    <dbReference type="NCBI Taxonomy" id="686309"/>
    <lineage>
        <taxon>Bacteria</taxon>
        <taxon>Bacillati</taxon>
        <taxon>Actinomycetota</taxon>
        <taxon>Actinomycetes</taxon>
        <taxon>Micromonosporales</taxon>
        <taxon>Micromonosporaceae</taxon>
        <taxon>Micromonospora</taxon>
    </lineage>
</organism>
<dbReference type="GO" id="GO:0008757">
    <property type="term" value="F:S-adenosylmethionine-dependent methyltransferase activity"/>
    <property type="evidence" value="ECO:0007669"/>
    <property type="project" value="InterPro"/>
</dbReference>
<name>A0A0D0X911_9ACTN</name>
<dbReference type="CDD" id="cd02440">
    <property type="entry name" value="AdoMet_MTases"/>
    <property type="match status" value="1"/>
</dbReference>
<keyword evidence="2" id="KW-0489">Methyltransferase</keyword>
<reference evidence="2 3" key="1">
    <citation type="submission" date="2015-01" db="EMBL/GenBank/DDBJ databases">
        <title>Sequencing and annotation of Micromonospora carbonacea strain JXNU-1 genome.</title>
        <authorList>
            <person name="Long Z."/>
            <person name="Huang Y."/>
            <person name="Jiang Y."/>
        </authorList>
    </citation>
    <scope>NUCLEOTIDE SEQUENCE [LARGE SCALE GENOMIC DNA]</scope>
    <source>
        <strain evidence="2 3">JXNU-1</strain>
    </source>
</reference>
<dbReference type="GeneID" id="301304770"/>
<comment type="caution">
    <text evidence="2">The sequence shown here is derived from an EMBL/GenBank/DDBJ whole genome shotgun (WGS) entry which is preliminary data.</text>
</comment>
<feature type="domain" description="Methyltransferase type 11" evidence="1">
    <location>
        <begin position="41"/>
        <end position="135"/>
    </location>
</feature>
<proteinExistence type="predicted"/>
<dbReference type="AlphaFoldDB" id="A0A0D0X911"/>
<keyword evidence="3" id="KW-1185">Reference proteome</keyword>
<dbReference type="EMBL" id="JXSX01000001">
    <property type="protein sequence ID" value="KIR65920.1"/>
    <property type="molecule type" value="Genomic_DNA"/>
</dbReference>
<protein>
    <submittedName>
        <fullName evidence="2">Methyltransferase type 11</fullName>
    </submittedName>
</protein>
<dbReference type="PANTHER" id="PTHR45036">
    <property type="entry name" value="METHYLTRANSFERASE LIKE 7B"/>
    <property type="match status" value="1"/>
</dbReference>
<sequence>MSGVSRPVFARLYRRATDVMDRAGVGAHRSRTAAGLHGRVVEVGAGNGRAFAHYPPTVAAVLAVEPEPRLRRAARDAATTAPVPVTVAAGLADALPVADGHADAVVFSLVLCSVPDQAAALREAHRVLRPGGQLRFFEHVRAERPGPLRRAQRLVDATCWPLVCGGCHTGRDTVAAIEAAGFTLTDLHRFHFPDTPVPMPASPHVLGAARRG</sequence>
<dbReference type="SUPFAM" id="SSF53335">
    <property type="entry name" value="S-adenosyl-L-methionine-dependent methyltransferases"/>
    <property type="match status" value="1"/>
</dbReference>
<dbReference type="InterPro" id="IPR029063">
    <property type="entry name" value="SAM-dependent_MTases_sf"/>
</dbReference>
<evidence type="ECO:0000259" key="1">
    <source>
        <dbReference type="Pfam" id="PF08241"/>
    </source>
</evidence>
<dbReference type="GO" id="GO:0032259">
    <property type="term" value="P:methylation"/>
    <property type="evidence" value="ECO:0007669"/>
    <property type="project" value="UniProtKB-KW"/>
</dbReference>